<dbReference type="EnsemblPlants" id="Zm00001eb317510_T001">
    <property type="protein sequence ID" value="Zm00001eb317510_P001"/>
    <property type="gene ID" value="Zm00001eb317510"/>
</dbReference>
<dbReference type="InterPro" id="IPR011032">
    <property type="entry name" value="GroES-like_sf"/>
</dbReference>
<protein>
    <recommendedName>
        <fullName evidence="1">Alcohol dehydrogenase-like N-terminal domain-containing protein</fullName>
    </recommendedName>
</protein>
<organism evidence="2 3">
    <name type="scientific">Zea mays</name>
    <name type="common">Maize</name>
    <dbReference type="NCBI Taxonomy" id="4577"/>
    <lineage>
        <taxon>Eukaryota</taxon>
        <taxon>Viridiplantae</taxon>
        <taxon>Streptophyta</taxon>
        <taxon>Embryophyta</taxon>
        <taxon>Tracheophyta</taxon>
        <taxon>Spermatophyta</taxon>
        <taxon>Magnoliopsida</taxon>
        <taxon>Liliopsida</taxon>
        <taxon>Poales</taxon>
        <taxon>Poaceae</taxon>
        <taxon>PACMAD clade</taxon>
        <taxon>Panicoideae</taxon>
        <taxon>Andropogonodae</taxon>
        <taxon>Andropogoneae</taxon>
        <taxon>Tripsacinae</taxon>
        <taxon>Zea</taxon>
    </lineage>
</organism>
<keyword evidence="4" id="KW-1267">Proteomics identification</keyword>
<dbReference type="SUPFAM" id="SSF50129">
    <property type="entry name" value="GroES-like"/>
    <property type="match status" value="1"/>
</dbReference>
<feature type="domain" description="Alcohol dehydrogenase-like N-terminal" evidence="1">
    <location>
        <begin position="35"/>
        <end position="96"/>
    </location>
</feature>
<evidence type="ECO:0007829" key="4">
    <source>
        <dbReference type="PeptideAtlas" id="A0A804QAD1"/>
    </source>
</evidence>
<evidence type="ECO:0000313" key="2">
    <source>
        <dbReference type="EnsemblPlants" id="Zm00001eb317510_P001"/>
    </source>
</evidence>
<dbReference type="PANTHER" id="PTHR44013:SF3">
    <property type="entry name" value="OS09G0503100 PROTEIN"/>
    <property type="match status" value="1"/>
</dbReference>
<dbReference type="AlphaFoldDB" id="A0A804QAD1"/>
<dbReference type="PANTHER" id="PTHR44013">
    <property type="entry name" value="ZINC-TYPE ALCOHOL DEHYDROGENASE-LIKE PROTEIN C16A3.02C"/>
    <property type="match status" value="1"/>
</dbReference>
<dbReference type="Gramene" id="Zm00001eb317510_T001">
    <property type="protein sequence ID" value="Zm00001eb317510_P001"/>
    <property type="gene ID" value="Zm00001eb317510"/>
</dbReference>
<dbReference type="Proteomes" id="UP000007305">
    <property type="component" value="Chromosome 7"/>
</dbReference>
<proteinExistence type="evidence at protein level"/>
<reference evidence="3" key="1">
    <citation type="submission" date="2015-12" db="EMBL/GenBank/DDBJ databases">
        <title>Update maize B73 reference genome by single molecule sequencing technologies.</title>
        <authorList>
            <consortium name="Maize Genome Sequencing Project"/>
            <person name="Ware D."/>
        </authorList>
    </citation>
    <scope>NUCLEOTIDE SEQUENCE [LARGE SCALE GENOMIC DNA]</scope>
    <source>
        <strain evidence="3">cv. B73</strain>
    </source>
</reference>
<accession>A0A804QAD1</accession>
<sequence>MAAPKKTMRALRYDKYGGGAEGLKHVEVPVPSPSKGEVLLKLEAASINPIDWKIQKGMVRPFLPRKFPFIPVGDMSGEVVELGSGVTDFKPGDKVISISFPVIYYPHFEFHLLLRYPSIQQRQTYLPSLEEEWRRASRVRGGAGVAHSGTAAGGVRGGRRVSAHGRVHRAAAAQGRGGKQLRRRLRLRLRLWRRQ</sequence>
<evidence type="ECO:0000259" key="1">
    <source>
        <dbReference type="Pfam" id="PF08240"/>
    </source>
</evidence>
<gene>
    <name evidence="2" type="primary">LOC100281822</name>
</gene>
<dbReference type="InterPro" id="IPR052733">
    <property type="entry name" value="Chloroplast_QOR"/>
</dbReference>
<keyword evidence="3" id="KW-1185">Reference proteome</keyword>
<dbReference type="InterPro" id="IPR013154">
    <property type="entry name" value="ADH-like_N"/>
</dbReference>
<dbReference type="Pfam" id="PF08240">
    <property type="entry name" value="ADH_N"/>
    <property type="match status" value="1"/>
</dbReference>
<reference evidence="2" key="3">
    <citation type="submission" date="2021-05" db="UniProtKB">
        <authorList>
            <consortium name="EnsemblPlants"/>
        </authorList>
    </citation>
    <scope>IDENTIFICATION</scope>
    <source>
        <strain evidence="2">cv. B73</strain>
    </source>
</reference>
<dbReference type="Gene3D" id="3.90.180.10">
    <property type="entry name" value="Medium-chain alcohol dehydrogenases, catalytic domain"/>
    <property type="match status" value="1"/>
</dbReference>
<reference evidence="2" key="2">
    <citation type="submission" date="2019-07" db="EMBL/GenBank/DDBJ databases">
        <authorList>
            <person name="Seetharam A."/>
            <person name="Woodhouse M."/>
            <person name="Cannon E."/>
        </authorList>
    </citation>
    <scope>NUCLEOTIDE SEQUENCE [LARGE SCALE GENOMIC DNA]</scope>
    <source>
        <strain evidence="2">cv. B73</strain>
    </source>
</reference>
<name>A0A804QAD1_MAIZE</name>
<evidence type="ECO:0000313" key="3">
    <source>
        <dbReference type="Proteomes" id="UP000007305"/>
    </source>
</evidence>